<evidence type="ECO:0000313" key="3">
    <source>
        <dbReference type="Proteomes" id="UP000504612"/>
    </source>
</evidence>
<keyword evidence="1" id="KW-1133">Transmembrane helix</keyword>
<gene>
    <name evidence="4" type="primary">LOC113413854</name>
</gene>
<dbReference type="PANTHER" id="PTHR22753:SF23">
    <property type="entry name" value="TRANSMEMBRANE PROTEIN 68"/>
    <property type="match status" value="1"/>
</dbReference>
<protein>
    <submittedName>
        <fullName evidence="4">Transmembrane protein 68-like isoform X4</fullName>
    </submittedName>
</protein>
<dbReference type="SUPFAM" id="SSF69593">
    <property type="entry name" value="Glycerol-3-phosphate (1)-acyltransferase"/>
    <property type="match status" value="1"/>
</dbReference>
<evidence type="ECO:0000313" key="4">
    <source>
        <dbReference type="RefSeq" id="XP_026526229.1"/>
    </source>
</evidence>
<dbReference type="GeneID" id="113413854"/>
<evidence type="ECO:0000256" key="1">
    <source>
        <dbReference type="SAM" id="Phobius"/>
    </source>
</evidence>
<feature type="domain" description="Phospholipid/glycerol acyltransferase" evidence="2">
    <location>
        <begin position="138"/>
        <end position="253"/>
    </location>
</feature>
<dbReference type="SMART" id="SM00563">
    <property type="entry name" value="PlsC"/>
    <property type="match status" value="1"/>
</dbReference>
<feature type="transmembrane region" description="Helical" evidence="1">
    <location>
        <begin position="54"/>
        <end position="87"/>
    </location>
</feature>
<dbReference type="AlphaFoldDB" id="A0A6J1UEE9"/>
<name>A0A6J1UEE9_9SAUR</name>
<dbReference type="RefSeq" id="XP_026526229.1">
    <property type="nucleotide sequence ID" value="XM_026670444.1"/>
</dbReference>
<dbReference type="CDD" id="cd07987">
    <property type="entry name" value="LPLAT_MGAT-like"/>
    <property type="match status" value="1"/>
</dbReference>
<keyword evidence="3" id="KW-1185">Reference proteome</keyword>
<dbReference type="Pfam" id="PF01553">
    <property type="entry name" value="Acyltransferase"/>
    <property type="match status" value="1"/>
</dbReference>
<sequence>MLFGACGQRGDIGNMIHQNESCGTEQISISYLSCILYILEEWTGVERLGEYLSYLIYLTWLFMPLLLGFLLPAVILLLLYISAIIVHIYKRKTDIKEGYLNDFWDGARQMLATMWYAHARIWNGYEVHGLEKLPNGPALIIFYHGATPIDFFYLVATILIKKKRILHIVADHFVFSIPGIQLLINVFHVLHGTKEECKKILENGGLVVISPGGVREALFSDENYTIMWKNRKGFAQVAVEAKVPIIPMFTRNIRENIRIVGGQIILLYGNFPVKLKTYLGDPILYDPNITAEELTEKAKDALQCLIDKHQKIPGNVWRALMERIVTGKQDNE</sequence>
<proteinExistence type="predicted"/>
<reference evidence="4" key="1">
    <citation type="submission" date="2025-08" db="UniProtKB">
        <authorList>
            <consortium name="RefSeq"/>
        </authorList>
    </citation>
    <scope>IDENTIFICATION</scope>
</reference>
<accession>A0A6J1UEE9</accession>
<dbReference type="Proteomes" id="UP000504612">
    <property type="component" value="Unplaced"/>
</dbReference>
<dbReference type="PANTHER" id="PTHR22753">
    <property type="entry name" value="TRANSMEMBRANE PROTEIN 68"/>
    <property type="match status" value="1"/>
</dbReference>
<organism evidence="3 4">
    <name type="scientific">Notechis scutatus</name>
    <name type="common">mainland tiger snake</name>
    <dbReference type="NCBI Taxonomy" id="8663"/>
    <lineage>
        <taxon>Eukaryota</taxon>
        <taxon>Metazoa</taxon>
        <taxon>Chordata</taxon>
        <taxon>Craniata</taxon>
        <taxon>Vertebrata</taxon>
        <taxon>Euteleostomi</taxon>
        <taxon>Lepidosauria</taxon>
        <taxon>Squamata</taxon>
        <taxon>Bifurcata</taxon>
        <taxon>Unidentata</taxon>
        <taxon>Episquamata</taxon>
        <taxon>Toxicofera</taxon>
        <taxon>Serpentes</taxon>
        <taxon>Colubroidea</taxon>
        <taxon>Elapidae</taxon>
        <taxon>Hydrophiinae</taxon>
        <taxon>Notechis</taxon>
    </lineage>
</organism>
<dbReference type="GO" id="GO:0016020">
    <property type="term" value="C:membrane"/>
    <property type="evidence" value="ECO:0007669"/>
    <property type="project" value="TreeGrafter"/>
</dbReference>
<feature type="transmembrane region" description="Helical" evidence="1">
    <location>
        <begin position="138"/>
        <end position="160"/>
    </location>
</feature>
<dbReference type="GO" id="GO:0016746">
    <property type="term" value="F:acyltransferase activity"/>
    <property type="evidence" value="ECO:0007669"/>
    <property type="project" value="InterPro"/>
</dbReference>
<keyword evidence="1" id="KW-0472">Membrane</keyword>
<dbReference type="InterPro" id="IPR002123">
    <property type="entry name" value="Plipid/glycerol_acylTrfase"/>
</dbReference>
<evidence type="ECO:0000259" key="2">
    <source>
        <dbReference type="SMART" id="SM00563"/>
    </source>
</evidence>
<keyword evidence="1" id="KW-0812">Transmembrane</keyword>